<dbReference type="Pfam" id="PF00005">
    <property type="entry name" value="ABC_tran"/>
    <property type="match status" value="2"/>
</dbReference>
<dbReference type="KEGG" id="yli:2908366"/>
<dbReference type="CDD" id="cd03233">
    <property type="entry name" value="ABCG_PDR_domain1"/>
    <property type="match status" value="1"/>
</dbReference>
<feature type="transmembrane region" description="Helical" evidence="11">
    <location>
        <begin position="637"/>
        <end position="659"/>
    </location>
</feature>
<feature type="compositionally biased region" description="Polar residues" evidence="10">
    <location>
        <begin position="29"/>
        <end position="49"/>
    </location>
</feature>
<comment type="subcellular location">
    <subcellularLocation>
        <location evidence="1">Membrane</location>
        <topology evidence="1">Multi-pass membrane protein</topology>
    </subcellularLocation>
</comment>
<dbReference type="VEuPathDB" id="FungiDB:YALI0_F17996g"/>
<dbReference type="InterPro" id="IPR010929">
    <property type="entry name" value="PDR_CDR_ABC"/>
</dbReference>
<proteinExistence type="inferred from homology"/>
<reference evidence="13 15" key="1">
    <citation type="journal article" date="2016" name="PLoS ONE">
        <title>Sequence Assembly of Yarrowia lipolytica Strain W29/CLIB89 Shows Transposable Element Diversity.</title>
        <authorList>
            <person name="Magnan C."/>
            <person name="Yu J."/>
            <person name="Chang I."/>
            <person name="Jahn E."/>
            <person name="Kanomata Y."/>
            <person name="Wu J."/>
            <person name="Zeller M."/>
            <person name="Oakes M."/>
            <person name="Baldi P."/>
            <person name="Sandmeyer S."/>
        </authorList>
    </citation>
    <scope>NUCLEOTIDE SEQUENCE [LARGE SCALE GENOMIC DNA]</scope>
    <source>
        <strain evidence="13">CLIB89</strain>
        <strain evidence="15">CLIB89(W29)</strain>
    </source>
</reference>
<keyword evidence="9 11" id="KW-0472">Membrane</keyword>
<dbReference type="Pfam" id="PF19055">
    <property type="entry name" value="ABC2_membrane_7"/>
    <property type="match status" value="1"/>
</dbReference>
<name>A0A1H6PZY4_YARLL</name>
<dbReference type="GO" id="GO:0016887">
    <property type="term" value="F:ATP hydrolysis activity"/>
    <property type="evidence" value="ECO:0007669"/>
    <property type="project" value="InterPro"/>
</dbReference>
<keyword evidence="8 11" id="KW-1133">Transmembrane helix</keyword>
<dbReference type="GO" id="GO:0005524">
    <property type="term" value="F:ATP binding"/>
    <property type="evidence" value="ECO:0007669"/>
    <property type="project" value="UniProtKB-KW"/>
</dbReference>
<sequence length="1508" mass="169808">MDNGPIDPNRDVEQEHPVQVDHTEKHESSSSGAPLTQMSETSEDNTYTATPVPLTDVENMDPDSRDVNDLQRVLSNPESLHKLQSYTEQISRRMTQDERESLKNNEDTFDLARILDGFVQKSHEQGVHMRSAGVGWRNLTTDGIDQSTVFVPSVDELLRALATLPVQIAKAFKKKQTRHIIQNNNGVLKAGEMCLVLGRPGSGCSTFLKTITGQVGGYTGVEGDISYDGLSQKDMLEYFKSDIIYNGELDVHFPHLTVEETLNFAVGCRTPRQRLDGLTRDQYIKNYVQLLATVFGLRHTYNTKVGNDFVRGVSGGERKRVSIAEALATRASIFAWDNATRGLDASTALEYSQAIRATTNILNNASFVAIYQAGEHIYNLFDKVTVLYSGRQIYYGPADHAKDYFQRMGYECPPRQTTAEFLTAVTDPLGREPYPEMVGKVPTTADEFEKYWLASPEFRVVQAEYDDYVGSHNAEETFQNMQDSLSKDKMKRQRKKSPYLISFAMQMRLLTQRGFERLKGDMAYQTINVCANIIQALVIGSLFYNITESTAGAFSRGGVLFFTLLFNALASMAEISHSFSQRPIIVKQKSYSFYHPAGEALQALLTDIPGKLVTMICFTLIVYFLTHLNRTAGQFFAHLFILFVTTQCMTAFFQVLASATPSVEVANSLAGIGILIIVVYSGYMIPTPTMHVWFKWLNRANPVAYGFEALMANEFHNRVMTCEQIVPAGPDYSGMPESNKVCSFSGSTPGSLVVTGDNYIKNSYNYSFSHMWRNLGILFAFWMGFVFFNVTFSEYIQYHSSSGDVLLFKRGHIPEELQKEGADIDEVIADKAQADDSEKKMDRLLSLDEERDVFTWQNVDYVIPIAGGTRKLLDNVQGYVKPGTITALMGESGAGKTTLLNVLSQRINFGVITGDMLVNGRPLDRTFQRRTGYVQQQDLHLAESTVRESLIFSARLRQPSFVPDQEKIDYCDKIIKLLGMEAYAESLVGETGRGLNVEQRKKLSIGVELVAKPSLLLFLDEPTSGLDSQSAWAIVQFLKNLAAAGQAILCTIHQPSATLFEEFDRLLLLKKGGQTVYFGDIGKNSNTLVSYFERQGGRKCAPDENPAEYILECIGAGATATADGDWHDKWKNSEEYRQTTDEIAKLQQELAQRPQKELDPSLQRKYAAPYMTQLRWVLRRTQIQFWRSPGYIMAKFMLLIVGGLFIGFSFWDIKFTLSGMQNAIFAVFMITTLSVPLINQIQSFAFQSRELFEVRESSSNTFHWSCLLFSQFISELPYALIGGTIFYCCVYFPTKLGTSARVAGYFYFIYAILFNLYYLSFGLWILYFSPDVPSASIITSLMFSFVIAFCGVMQPASLMPGFWTFMYKLSPFTYIIQAYVGDVMHDRKITCLPREFSRFNPPSGQTCQEYAGKFLSQATGYLEDPNATTQCGYCPYSVADEFIATVGIKYHYRWRNVGFICAYIIFNICAMVLCYYLARVRVWRTGAAIADWKAKRANKKKAASSEKA</sequence>
<dbReference type="SMART" id="SM00382">
    <property type="entry name" value="AAA"/>
    <property type="match status" value="2"/>
</dbReference>
<keyword evidence="5" id="KW-0677">Repeat</keyword>
<evidence type="ECO:0000256" key="7">
    <source>
        <dbReference type="ARBA" id="ARBA00022840"/>
    </source>
</evidence>
<evidence type="ECO:0000313" key="14">
    <source>
        <dbReference type="EMBL" id="RDW25980.1"/>
    </source>
</evidence>
<dbReference type="GeneID" id="2908366"/>
<dbReference type="InterPro" id="IPR003439">
    <property type="entry name" value="ABC_transporter-like_ATP-bd"/>
</dbReference>
<dbReference type="CDD" id="cd03232">
    <property type="entry name" value="ABCG_PDR_domain2"/>
    <property type="match status" value="1"/>
</dbReference>
<dbReference type="InterPro" id="IPR029481">
    <property type="entry name" value="ABC_trans_N"/>
</dbReference>
<dbReference type="InterPro" id="IPR034003">
    <property type="entry name" value="ABCG_PDR_2"/>
</dbReference>
<dbReference type="InterPro" id="IPR034001">
    <property type="entry name" value="ABCG_PDR_1"/>
</dbReference>
<evidence type="ECO:0000256" key="8">
    <source>
        <dbReference type="ARBA" id="ARBA00022989"/>
    </source>
</evidence>
<dbReference type="InterPro" id="IPR013525">
    <property type="entry name" value="ABC2_TM"/>
</dbReference>
<dbReference type="InterPro" id="IPR027417">
    <property type="entry name" value="P-loop_NTPase"/>
</dbReference>
<evidence type="ECO:0000256" key="1">
    <source>
        <dbReference type="ARBA" id="ARBA00004141"/>
    </source>
</evidence>
<dbReference type="OrthoDB" id="245989at2759"/>
<reference evidence="14 16" key="2">
    <citation type="submission" date="2018-07" db="EMBL/GenBank/DDBJ databases">
        <title>Draft Genome Assemblies for Five Robust Yarrowia lipolytica Strains Exhibiting High Lipid Production and Pentose Sugar Utilization and Sugar Alcohol Secretion from Undetoxified Lignocellulosic Biomass Hydrolysates.</title>
        <authorList>
            <consortium name="DOE Joint Genome Institute"/>
            <person name="Walker C."/>
            <person name="Ryu S."/>
            <person name="Na H."/>
            <person name="Zane M."/>
            <person name="LaButti K."/>
            <person name="Lipzen A."/>
            <person name="Haridas S."/>
            <person name="Barry K."/>
            <person name="Grigoriev I.V."/>
            <person name="Quarterman J."/>
            <person name="Slininger P."/>
            <person name="Dien B."/>
            <person name="Trinh C.T."/>
        </authorList>
    </citation>
    <scope>NUCLEOTIDE SEQUENCE [LARGE SCALE GENOMIC DNA]</scope>
    <source>
        <strain evidence="14 16">YB392</strain>
    </source>
</reference>
<keyword evidence="4 11" id="KW-0812">Transmembrane</keyword>
<evidence type="ECO:0000256" key="3">
    <source>
        <dbReference type="ARBA" id="ARBA00022448"/>
    </source>
</evidence>
<feature type="compositionally biased region" description="Basic and acidic residues" evidence="10">
    <location>
        <begin position="8"/>
        <end position="28"/>
    </location>
</feature>
<dbReference type="GO" id="GO:0005342">
    <property type="term" value="F:organic acid transmembrane transporter activity"/>
    <property type="evidence" value="ECO:0007669"/>
    <property type="project" value="EnsemblFungi"/>
</dbReference>
<comment type="similarity">
    <text evidence="2">Belongs to the ABC transporter superfamily. ABCG family. PDR (TC 3.A.1.205) subfamily.</text>
</comment>
<feature type="transmembrane region" description="Helical" evidence="11">
    <location>
        <begin position="1223"/>
        <end position="1242"/>
    </location>
</feature>
<dbReference type="Pfam" id="PF01061">
    <property type="entry name" value="ABC2_membrane"/>
    <property type="match status" value="2"/>
</dbReference>
<feature type="transmembrane region" description="Helical" evidence="11">
    <location>
        <begin position="600"/>
        <end position="625"/>
    </location>
</feature>
<evidence type="ECO:0000259" key="12">
    <source>
        <dbReference type="PROSITE" id="PS50893"/>
    </source>
</evidence>
<feature type="transmembrane region" description="Helical" evidence="11">
    <location>
        <begin position="558"/>
        <end position="580"/>
    </location>
</feature>
<dbReference type="GO" id="GO:0140359">
    <property type="term" value="F:ABC-type transporter activity"/>
    <property type="evidence" value="ECO:0007669"/>
    <property type="project" value="InterPro"/>
</dbReference>
<dbReference type="InterPro" id="IPR003593">
    <property type="entry name" value="AAA+_ATPase"/>
</dbReference>
<dbReference type="SUPFAM" id="SSF52540">
    <property type="entry name" value="P-loop containing nucleoside triphosphate hydrolases"/>
    <property type="match status" value="2"/>
</dbReference>
<dbReference type="PANTHER" id="PTHR19241">
    <property type="entry name" value="ATP-BINDING CASSETTE TRANSPORTER"/>
    <property type="match status" value="1"/>
</dbReference>
<keyword evidence="7" id="KW-0067">ATP-binding</keyword>
<dbReference type="InterPro" id="IPR017871">
    <property type="entry name" value="ABC_transporter-like_CS"/>
</dbReference>
<feature type="transmembrane region" description="Helical" evidence="11">
    <location>
        <begin position="1262"/>
        <end position="1292"/>
    </location>
</feature>
<feature type="transmembrane region" description="Helical" evidence="11">
    <location>
        <begin position="522"/>
        <end position="546"/>
    </location>
</feature>
<evidence type="ECO:0000256" key="4">
    <source>
        <dbReference type="ARBA" id="ARBA00022692"/>
    </source>
</evidence>
<dbReference type="OMA" id="AFICYMI"/>
<dbReference type="Gene3D" id="3.40.50.300">
    <property type="entry name" value="P-loop containing nucleotide triphosphate hydrolases"/>
    <property type="match status" value="2"/>
</dbReference>
<accession>A0A1H6PZY4</accession>
<dbReference type="VEuPathDB" id="FungiDB:YALI1_F23922g"/>
<dbReference type="EMBL" id="CP017558">
    <property type="protein sequence ID" value="AOW07341.1"/>
    <property type="molecule type" value="Genomic_DNA"/>
</dbReference>
<dbReference type="EMBL" id="KZ858989">
    <property type="protein sequence ID" value="RDW25980.1"/>
    <property type="molecule type" value="Genomic_DNA"/>
</dbReference>
<feature type="transmembrane region" description="Helical" evidence="11">
    <location>
        <begin position="1457"/>
        <end position="1478"/>
    </location>
</feature>
<evidence type="ECO:0000256" key="5">
    <source>
        <dbReference type="ARBA" id="ARBA00022737"/>
    </source>
</evidence>
<feature type="region of interest" description="Disordered" evidence="10">
    <location>
        <begin position="1"/>
        <end position="67"/>
    </location>
</feature>
<dbReference type="SMR" id="A0A1H6PZY4"/>
<evidence type="ECO:0000313" key="15">
    <source>
        <dbReference type="Proteomes" id="UP000182444"/>
    </source>
</evidence>
<gene>
    <name evidence="14" type="ORF">B0I71DRAFT_35936</name>
    <name evidence="13" type="ORF">YALI1_F23922g</name>
</gene>
<dbReference type="RefSeq" id="XP_505559.1">
    <property type="nucleotide sequence ID" value="XM_505559.1"/>
</dbReference>
<keyword evidence="3" id="KW-0813">Transport</keyword>
<feature type="transmembrane region" description="Helical" evidence="11">
    <location>
        <begin position="1304"/>
        <end position="1327"/>
    </location>
</feature>
<dbReference type="Pfam" id="PF06422">
    <property type="entry name" value="PDR_CDR"/>
    <property type="match status" value="1"/>
</dbReference>
<dbReference type="Pfam" id="PF14510">
    <property type="entry name" value="ABC_trans_N"/>
    <property type="match status" value="1"/>
</dbReference>
<evidence type="ECO:0000256" key="11">
    <source>
        <dbReference type="SAM" id="Phobius"/>
    </source>
</evidence>
<keyword evidence="6" id="KW-0547">Nucleotide-binding</keyword>
<feature type="transmembrane region" description="Helical" evidence="11">
    <location>
        <begin position="1190"/>
        <end position="1211"/>
    </location>
</feature>
<feature type="domain" description="ABC transporter" evidence="12">
    <location>
        <begin position="854"/>
        <end position="1096"/>
    </location>
</feature>
<evidence type="ECO:0000256" key="10">
    <source>
        <dbReference type="SAM" id="MobiDB-lite"/>
    </source>
</evidence>
<evidence type="ECO:0000313" key="16">
    <source>
        <dbReference type="Proteomes" id="UP000256601"/>
    </source>
</evidence>
<organism evidence="13 15">
    <name type="scientific">Yarrowia lipolytica</name>
    <name type="common">Candida lipolytica</name>
    <dbReference type="NCBI Taxonomy" id="4952"/>
    <lineage>
        <taxon>Eukaryota</taxon>
        <taxon>Fungi</taxon>
        <taxon>Dikarya</taxon>
        <taxon>Ascomycota</taxon>
        <taxon>Saccharomycotina</taxon>
        <taxon>Dipodascomycetes</taxon>
        <taxon>Dipodascales</taxon>
        <taxon>Dipodascales incertae sedis</taxon>
        <taxon>Yarrowia</taxon>
    </lineage>
</organism>
<dbReference type="Proteomes" id="UP000256601">
    <property type="component" value="Unassembled WGS sequence"/>
</dbReference>
<evidence type="ECO:0000256" key="9">
    <source>
        <dbReference type="ARBA" id="ARBA00023136"/>
    </source>
</evidence>
<protein>
    <submittedName>
        <fullName evidence="14">ABC-2 type transporter-domain-containing protein</fullName>
    </submittedName>
</protein>
<evidence type="ECO:0000256" key="2">
    <source>
        <dbReference type="ARBA" id="ARBA00006012"/>
    </source>
</evidence>
<dbReference type="PROSITE" id="PS50893">
    <property type="entry name" value="ABC_TRANSPORTER_2"/>
    <property type="match status" value="2"/>
</dbReference>
<evidence type="ECO:0000313" key="13">
    <source>
        <dbReference type="EMBL" id="AOW07341.1"/>
    </source>
</evidence>
<dbReference type="FunFam" id="3.40.50.300:FF:000054">
    <property type="entry name" value="ABC multidrug transporter atrF"/>
    <property type="match status" value="1"/>
</dbReference>
<dbReference type="eggNOG" id="KOG0065">
    <property type="taxonomic scope" value="Eukaryota"/>
</dbReference>
<feature type="transmembrane region" description="Helical" evidence="11">
    <location>
        <begin position="771"/>
        <end position="792"/>
    </location>
</feature>
<evidence type="ECO:0000256" key="6">
    <source>
        <dbReference type="ARBA" id="ARBA00022741"/>
    </source>
</evidence>
<dbReference type="InterPro" id="IPR043926">
    <property type="entry name" value="ABCG_dom"/>
</dbReference>
<feature type="transmembrane region" description="Helical" evidence="11">
    <location>
        <begin position="665"/>
        <end position="685"/>
    </location>
</feature>
<dbReference type="Proteomes" id="UP000182444">
    <property type="component" value="Chromosome 1F"/>
</dbReference>
<feature type="domain" description="ABC transporter" evidence="12">
    <location>
        <begin position="166"/>
        <end position="414"/>
    </location>
</feature>
<dbReference type="PROSITE" id="PS00211">
    <property type="entry name" value="ABC_TRANSPORTER_1"/>
    <property type="match status" value="1"/>
</dbReference>
<dbReference type="GO" id="GO:0005886">
    <property type="term" value="C:plasma membrane"/>
    <property type="evidence" value="ECO:0007669"/>
    <property type="project" value="EnsemblFungi"/>
</dbReference>